<feature type="chain" id="PRO_5036904377" evidence="2">
    <location>
        <begin position="30"/>
        <end position="80"/>
    </location>
</feature>
<evidence type="ECO:0000313" key="3">
    <source>
        <dbReference type="EMBL" id="KAG6710160.1"/>
    </source>
</evidence>
<gene>
    <name evidence="3" type="ORF">I3842_06G170200</name>
</gene>
<keyword evidence="2" id="KW-0732">Signal</keyword>
<proteinExistence type="predicted"/>
<reference evidence="3" key="1">
    <citation type="submission" date="2021-01" db="EMBL/GenBank/DDBJ databases">
        <authorList>
            <person name="Lovell J.T."/>
            <person name="Bentley N."/>
            <person name="Bhattarai G."/>
            <person name="Jenkins J.W."/>
            <person name="Sreedasyam A."/>
            <person name="Alarcon Y."/>
            <person name="Bock C."/>
            <person name="Boston L."/>
            <person name="Carlson J."/>
            <person name="Cervantes K."/>
            <person name="Clermont K."/>
            <person name="Krom N."/>
            <person name="Kubenka K."/>
            <person name="Mamidi S."/>
            <person name="Mattison C."/>
            <person name="Monteros M."/>
            <person name="Pisani C."/>
            <person name="Plott C."/>
            <person name="Rajasekar S."/>
            <person name="Rhein H.S."/>
            <person name="Rohla C."/>
            <person name="Song M."/>
            <person name="Hilaire R.S."/>
            <person name="Shu S."/>
            <person name="Wells L."/>
            <person name="Wang X."/>
            <person name="Webber J."/>
            <person name="Heerema R.J."/>
            <person name="Klein P."/>
            <person name="Conner P."/>
            <person name="Grauke L."/>
            <person name="Grimwood J."/>
            <person name="Schmutz J."/>
            <person name="Randall J.J."/>
        </authorList>
    </citation>
    <scope>NUCLEOTIDE SEQUENCE</scope>
    <source>
        <tissue evidence="3">Leaf</tissue>
    </source>
</reference>
<comment type="caution">
    <text evidence="3">The sequence shown here is derived from an EMBL/GenBank/DDBJ whole genome shotgun (WGS) entry which is preliminary data.</text>
</comment>
<feature type="region of interest" description="Disordered" evidence="1">
    <location>
        <begin position="43"/>
        <end position="80"/>
    </location>
</feature>
<protein>
    <submittedName>
        <fullName evidence="3">Uncharacterized protein</fullName>
    </submittedName>
</protein>
<sequence length="80" mass="8584">MGRGQKNISLFHILFLYLLLSSMRSATEARPLSSSRSRSFFYKAASNSGPSEGGGHSSKNLQSLGRIPENSAPSSDVGHN</sequence>
<evidence type="ECO:0000313" key="4">
    <source>
        <dbReference type="Proteomes" id="UP000811246"/>
    </source>
</evidence>
<dbReference type="EMBL" id="CM031830">
    <property type="protein sequence ID" value="KAG6710160.1"/>
    <property type="molecule type" value="Genomic_DNA"/>
</dbReference>
<evidence type="ECO:0000256" key="1">
    <source>
        <dbReference type="SAM" id="MobiDB-lite"/>
    </source>
</evidence>
<feature type="signal peptide" evidence="2">
    <location>
        <begin position="1"/>
        <end position="29"/>
    </location>
</feature>
<dbReference type="AlphaFoldDB" id="A0A922EYC3"/>
<organism evidence="3 4">
    <name type="scientific">Carya illinoinensis</name>
    <name type="common">Pecan</name>
    <dbReference type="NCBI Taxonomy" id="32201"/>
    <lineage>
        <taxon>Eukaryota</taxon>
        <taxon>Viridiplantae</taxon>
        <taxon>Streptophyta</taxon>
        <taxon>Embryophyta</taxon>
        <taxon>Tracheophyta</taxon>
        <taxon>Spermatophyta</taxon>
        <taxon>Magnoliopsida</taxon>
        <taxon>eudicotyledons</taxon>
        <taxon>Gunneridae</taxon>
        <taxon>Pentapetalae</taxon>
        <taxon>rosids</taxon>
        <taxon>fabids</taxon>
        <taxon>Fagales</taxon>
        <taxon>Juglandaceae</taxon>
        <taxon>Carya</taxon>
    </lineage>
</organism>
<name>A0A922EYC3_CARIL</name>
<dbReference type="Proteomes" id="UP000811246">
    <property type="component" value="Chromosome 6"/>
</dbReference>
<evidence type="ECO:0000256" key="2">
    <source>
        <dbReference type="SAM" id="SignalP"/>
    </source>
</evidence>
<accession>A0A922EYC3</accession>